<feature type="region of interest" description="Disordered" evidence="1">
    <location>
        <begin position="96"/>
        <end position="115"/>
    </location>
</feature>
<evidence type="ECO:0000313" key="3">
    <source>
        <dbReference type="Proteomes" id="UP000249354"/>
    </source>
</evidence>
<dbReference type="AlphaFoldDB" id="A0A2W4TUJ0"/>
<organism evidence="2 3">
    <name type="scientific">Leptolyngbya foveolarum</name>
    <dbReference type="NCBI Taxonomy" id="47253"/>
    <lineage>
        <taxon>Bacteria</taxon>
        <taxon>Bacillati</taxon>
        <taxon>Cyanobacteriota</taxon>
        <taxon>Cyanophyceae</taxon>
        <taxon>Leptolyngbyales</taxon>
        <taxon>Leptolyngbyaceae</taxon>
        <taxon>Leptolyngbya group</taxon>
        <taxon>Leptolyngbya</taxon>
    </lineage>
</organism>
<accession>A0A2W4TUJ0</accession>
<gene>
    <name evidence="2" type="ORF">DCF25_20645</name>
</gene>
<proteinExistence type="predicted"/>
<protein>
    <submittedName>
        <fullName evidence="2">Uncharacterized protein</fullName>
    </submittedName>
</protein>
<reference evidence="2 3" key="2">
    <citation type="submission" date="2018-06" db="EMBL/GenBank/DDBJ databases">
        <title>Metagenomic assembly of (sub)arctic Cyanobacteria and their associated microbiome from non-axenic cultures.</title>
        <authorList>
            <person name="Baurain D."/>
        </authorList>
    </citation>
    <scope>NUCLEOTIDE SEQUENCE [LARGE SCALE GENOMIC DNA]</scope>
    <source>
        <strain evidence="2">ULC129bin1</strain>
    </source>
</reference>
<evidence type="ECO:0000256" key="1">
    <source>
        <dbReference type="SAM" id="MobiDB-lite"/>
    </source>
</evidence>
<dbReference type="EMBL" id="QBMC01000217">
    <property type="protein sequence ID" value="PZO10360.1"/>
    <property type="molecule type" value="Genomic_DNA"/>
</dbReference>
<comment type="caution">
    <text evidence="2">The sequence shown here is derived from an EMBL/GenBank/DDBJ whole genome shotgun (WGS) entry which is preliminary data.</text>
</comment>
<feature type="compositionally biased region" description="Basic residues" evidence="1">
    <location>
        <begin position="97"/>
        <end position="111"/>
    </location>
</feature>
<sequence length="136" mass="14454">MANFNQYRHQLKRFAVKAVCLLMLAATVWGGGWVSSANAVGSEKAAEIMQDRAASELDRMAGEKSDDVLKEAARNTAKTGGTDAFNAGSDLDEAGRKLKGSVKRDARKAKSKAADIGDDIEDAAGSVMDSVKDLFN</sequence>
<reference evidence="3" key="1">
    <citation type="submission" date="2018-04" db="EMBL/GenBank/DDBJ databases">
        <authorList>
            <person name="Cornet L."/>
        </authorList>
    </citation>
    <scope>NUCLEOTIDE SEQUENCE [LARGE SCALE GENOMIC DNA]</scope>
</reference>
<name>A0A2W4TUJ0_9CYAN</name>
<evidence type="ECO:0000313" key="2">
    <source>
        <dbReference type="EMBL" id="PZO10360.1"/>
    </source>
</evidence>
<dbReference type="Proteomes" id="UP000249354">
    <property type="component" value="Unassembled WGS sequence"/>
</dbReference>